<feature type="transmembrane region" description="Helical" evidence="6">
    <location>
        <begin position="292"/>
        <end position="316"/>
    </location>
</feature>
<comment type="subcellular location">
    <subcellularLocation>
        <location evidence="1">Membrane</location>
        <topology evidence="1">Multi-pass membrane protein</topology>
    </subcellularLocation>
</comment>
<dbReference type="PANTHER" id="PTHR43791:SF3">
    <property type="entry name" value="MAJOR FACILITATOR SUPERFAMILY (MFS) PROFILE DOMAIN-CONTAINING PROTEIN"/>
    <property type="match status" value="1"/>
</dbReference>
<dbReference type="SUPFAM" id="SSF103473">
    <property type="entry name" value="MFS general substrate transporter"/>
    <property type="match status" value="1"/>
</dbReference>
<name>A0A9P9J179_9PLEO</name>
<dbReference type="InterPro" id="IPR020846">
    <property type="entry name" value="MFS_dom"/>
</dbReference>
<dbReference type="InterPro" id="IPR011701">
    <property type="entry name" value="MFS"/>
</dbReference>
<evidence type="ECO:0000259" key="7">
    <source>
        <dbReference type="PROSITE" id="PS50850"/>
    </source>
</evidence>
<keyword evidence="3 6" id="KW-0812">Transmembrane</keyword>
<sequence length="493" mass="55523">MAQAQHHDNVVGDDKTGAIEVEKITSLDAANPNSDVSIDEDQAKIEKRATRKTDWRLVPILGACYAISAIDRINISAARIAGMARELRFTVGDRYSIALLVFFITYFIFEIPSNIVLRKFGAANWLSFLCFAWGVVTLGAGFAKKWTDIVVCRLLLGLFEAGFFPGCVYLISCWYTRYEVQKRLAVFYSINIFANGFGSILAFGCMQLQGKAGYLGWRWIFIINGLMTIFLAFLGRVLIVDFPDKVHKSRMPFLKPNEVKAIQDKLERDRRDSEFDPLTWKKFVNACSRWELWFFGLQFFAVTAIVYALAFFIPIILQGMGHSVGKTFLLTAPPAVAAVPWVLFCSWAADKTRMRAPWIILQALIGIVGLMIIAYAKNNDARYFGVFMGLAGANSNIPTSLAWQANNIRGQSLRMVASGLQVAFGAIGGIYASTTFMEKEAPNYRSGLWAVTGAQFYLIISTVFMVWHYWRKNKRADAGEIILEEMEGFRYTY</sequence>
<keyword evidence="5 6" id="KW-0472">Membrane</keyword>
<reference evidence="8" key="1">
    <citation type="journal article" date="2021" name="Nat. Commun.">
        <title>Genetic determinants of endophytism in the Arabidopsis root mycobiome.</title>
        <authorList>
            <person name="Mesny F."/>
            <person name="Miyauchi S."/>
            <person name="Thiergart T."/>
            <person name="Pickel B."/>
            <person name="Atanasova L."/>
            <person name="Karlsson M."/>
            <person name="Huettel B."/>
            <person name="Barry K.W."/>
            <person name="Haridas S."/>
            <person name="Chen C."/>
            <person name="Bauer D."/>
            <person name="Andreopoulos W."/>
            <person name="Pangilinan J."/>
            <person name="LaButti K."/>
            <person name="Riley R."/>
            <person name="Lipzen A."/>
            <person name="Clum A."/>
            <person name="Drula E."/>
            <person name="Henrissat B."/>
            <person name="Kohler A."/>
            <person name="Grigoriev I.V."/>
            <person name="Martin F.M."/>
            <person name="Hacquard S."/>
        </authorList>
    </citation>
    <scope>NUCLEOTIDE SEQUENCE</scope>
    <source>
        <strain evidence="8">MPI-CAGE-CH-0243</strain>
    </source>
</reference>
<feature type="transmembrane region" description="Helical" evidence="6">
    <location>
        <begin position="446"/>
        <end position="467"/>
    </location>
</feature>
<proteinExistence type="predicted"/>
<evidence type="ECO:0000256" key="6">
    <source>
        <dbReference type="SAM" id="Phobius"/>
    </source>
</evidence>
<dbReference type="FunFam" id="1.20.1250.20:FF:000018">
    <property type="entry name" value="MFS transporter permease"/>
    <property type="match status" value="1"/>
</dbReference>
<feature type="transmembrane region" description="Helical" evidence="6">
    <location>
        <begin position="216"/>
        <end position="239"/>
    </location>
</feature>
<gene>
    <name evidence="8" type="ORF">B0J11DRAFT_46823</name>
</gene>
<dbReference type="PANTHER" id="PTHR43791">
    <property type="entry name" value="PERMEASE-RELATED"/>
    <property type="match status" value="1"/>
</dbReference>
<dbReference type="Pfam" id="PF07690">
    <property type="entry name" value="MFS_1"/>
    <property type="match status" value="1"/>
</dbReference>
<dbReference type="PROSITE" id="PS50850">
    <property type="entry name" value="MFS"/>
    <property type="match status" value="1"/>
</dbReference>
<feature type="transmembrane region" description="Helical" evidence="6">
    <location>
        <begin position="154"/>
        <end position="172"/>
    </location>
</feature>
<evidence type="ECO:0000313" key="8">
    <source>
        <dbReference type="EMBL" id="KAH7139561.1"/>
    </source>
</evidence>
<keyword evidence="4 6" id="KW-1133">Transmembrane helix</keyword>
<feature type="domain" description="Major facilitator superfamily (MFS) profile" evidence="7">
    <location>
        <begin position="57"/>
        <end position="473"/>
    </location>
</feature>
<dbReference type="GO" id="GO:0016020">
    <property type="term" value="C:membrane"/>
    <property type="evidence" value="ECO:0007669"/>
    <property type="project" value="UniProtKB-SubCell"/>
</dbReference>
<keyword evidence="9" id="KW-1185">Reference proteome</keyword>
<comment type="caution">
    <text evidence="8">The sequence shown here is derived from an EMBL/GenBank/DDBJ whole genome shotgun (WGS) entry which is preliminary data.</text>
</comment>
<dbReference type="FunFam" id="1.20.1250.20:FF:000013">
    <property type="entry name" value="MFS general substrate transporter"/>
    <property type="match status" value="1"/>
</dbReference>
<dbReference type="GO" id="GO:0022857">
    <property type="term" value="F:transmembrane transporter activity"/>
    <property type="evidence" value="ECO:0007669"/>
    <property type="project" value="InterPro"/>
</dbReference>
<accession>A0A9P9J179</accession>
<feature type="transmembrane region" description="Helical" evidence="6">
    <location>
        <begin position="57"/>
        <end position="75"/>
    </location>
</feature>
<dbReference type="OrthoDB" id="3639251at2759"/>
<evidence type="ECO:0000256" key="2">
    <source>
        <dbReference type="ARBA" id="ARBA00022448"/>
    </source>
</evidence>
<feature type="transmembrane region" description="Helical" evidence="6">
    <location>
        <begin position="95"/>
        <end position="111"/>
    </location>
</feature>
<feature type="transmembrane region" description="Helical" evidence="6">
    <location>
        <begin position="184"/>
        <end position="204"/>
    </location>
</feature>
<dbReference type="Gene3D" id="1.20.1250.20">
    <property type="entry name" value="MFS general substrate transporter like domains"/>
    <property type="match status" value="2"/>
</dbReference>
<evidence type="ECO:0000313" key="9">
    <source>
        <dbReference type="Proteomes" id="UP000700596"/>
    </source>
</evidence>
<evidence type="ECO:0000256" key="5">
    <source>
        <dbReference type="ARBA" id="ARBA00023136"/>
    </source>
</evidence>
<feature type="transmembrane region" description="Helical" evidence="6">
    <location>
        <begin position="415"/>
        <end position="434"/>
    </location>
</feature>
<protein>
    <submittedName>
        <fullName evidence="8">Major facilitator superfamily domain-containing protein</fullName>
    </submittedName>
</protein>
<keyword evidence="2" id="KW-0813">Transport</keyword>
<evidence type="ECO:0000256" key="1">
    <source>
        <dbReference type="ARBA" id="ARBA00004141"/>
    </source>
</evidence>
<feature type="transmembrane region" description="Helical" evidence="6">
    <location>
        <begin position="328"/>
        <end position="349"/>
    </location>
</feature>
<organism evidence="8 9">
    <name type="scientific">Dendryphion nanum</name>
    <dbReference type="NCBI Taxonomy" id="256645"/>
    <lineage>
        <taxon>Eukaryota</taxon>
        <taxon>Fungi</taxon>
        <taxon>Dikarya</taxon>
        <taxon>Ascomycota</taxon>
        <taxon>Pezizomycotina</taxon>
        <taxon>Dothideomycetes</taxon>
        <taxon>Pleosporomycetidae</taxon>
        <taxon>Pleosporales</taxon>
        <taxon>Torulaceae</taxon>
        <taxon>Dendryphion</taxon>
    </lineage>
</organism>
<dbReference type="EMBL" id="JAGMWT010000001">
    <property type="protein sequence ID" value="KAH7139561.1"/>
    <property type="molecule type" value="Genomic_DNA"/>
</dbReference>
<dbReference type="InterPro" id="IPR036259">
    <property type="entry name" value="MFS_trans_sf"/>
</dbReference>
<dbReference type="Proteomes" id="UP000700596">
    <property type="component" value="Unassembled WGS sequence"/>
</dbReference>
<feature type="transmembrane region" description="Helical" evidence="6">
    <location>
        <begin position="382"/>
        <end position="403"/>
    </location>
</feature>
<evidence type="ECO:0000256" key="4">
    <source>
        <dbReference type="ARBA" id="ARBA00022989"/>
    </source>
</evidence>
<evidence type="ECO:0000256" key="3">
    <source>
        <dbReference type="ARBA" id="ARBA00022692"/>
    </source>
</evidence>
<feature type="transmembrane region" description="Helical" evidence="6">
    <location>
        <begin position="356"/>
        <end position="376"/>
    </location>
</feature>
<dbReference type="AlphaFoldDB" id="A0A9P9J179"/>
<feature type="transmembrane region" description="Helical" evidence="6">
    <location>
        <begin position="123"/>
        <end position="142"/>
    </location>
</feature>